<protein>
    <submittedName>
        <fullName evidence="10">MFS transporter</fullName>
    </submittedName>
</protein>
<feature type="transmembrane region" description="Helical" evidence="8">
    <location>
        <begin position="120"/>
        <end position="142"/>
    </location>
</feature>
<keyword evidence="4 8" id="KW-0812">Transmembrane</keyword>
<gene>
    <name evidence="10" type="ORF">MPRM_39770</name>
</gene>
<feature type="transmembrane region" description="Helical" evidence="8">
    <location>
        <begin position="88"/>
        <end position="108"/>
    </location>
</feature>
<feature type="transmembrane region" description="Helical" evidence="8">
    <location>
        <begin position="212"/>
        <end position="232"/>
    </location>
</feature>
<feature type="region of interest" description="Disordered" evidence="7">
    <location>
        <begin position="14"/>
        <end position="43"/>
    </location>
</feature>
<feature type="domain" description="Major facilitator superfamily (MFS) profile" evidence="9">
    <location>
        <begin position="54"/>
        <end position="440"/>
    </location>
</feature>
<evidence type="ECO:0000256" key="1">
    <source>
        <dbReference type="ARBA" id="ARBA00004651"/>
    </source>
</evidence>
<keyword evidence="2" id="KW-0813">Transport</keyword>
<comment type="subcellular location">
    <subcellularLocation>
        <location evidence="1">Cell membrane</location>
        <topology evidence="1">Multi-pass membrane protein</topology>
    </subcellularLocation>
</comment>
<keyword evidence="5 8" id="KW-1133">Transmembrane helix</keyword>
<dbReference type="InterPro" id="IPR036259">
    <property type="entry name" value="MFS_trans_sf"/>
</dbReference>
<evidence type="ECO:0000313" key="10">
    <source>
        <dbReference type="EMBL" id="BBZ46696.1"/>
    </source>
</evidence>
<evidence type="ECO:0000256" key="6">
    <source>
        <dbReference type="ARBA" id="ARBA00023136"/>
    </source>
</evidence>
<dbReference type="InterPro" id="IPR020846">
    <property type="entry name" value="MFS_dom"/>
</dbReference>
<sequence>MYVRQHFSTVFALDTGASPGGGSRPAARGSVVNQEQQHADVEQPSSWAPLRNRVYRALFIAQFGSNIGTWMQSVAAQWFLVEKHSSDVIVALVQTASLGPALLLGLFAGVLADLFDRRRLLIFLQSYAVLVALALALVTYLGRLGPTSLLLFTVAIGCASALTGPAWQAIQPEIVPREQIPAAATLGSVSANSARAIGPAIGGVAVAMAGPAAVFAINAVSFALIIVALLTWQRPKQRAPIEREHLGQAVLSGLRFVRNGPVFRRILLRAALFLFPASALLALLPIAAARTWNLGASGYGLALGAIGLGAVLAVVVAAPLHRRVSDNALLAVCAAVYGLAPMAAVWLPFAASAPTLVLSGMAWLLTLTTLNAAAQLTLPQWVRARALSIYLLVFTGTQAVGSYFWGLVATHAGLAAALLWSGILLVVAALSVAVLPLRPATGKLSVEVSTAWPTPTIAFEPCPDDGPVLVTVRYRVAKENLEKFVKAMSAVRRSRLRTGGHSWRLYEDIGQPDSVLERFTVASWSEFERQRTERWLGYDSEGIEQAIRYTVDGDRRHGYYVALRVPR</sequence>
<accession>A0A7I7YY31</accession>
<dbReference type="AlphaFoldDB" id="A0A7I7YY31"/>
<feature type="transmembrane region" description="Helical" evidence="8">
    <location>
        <begin position="355"/>
        <end position="374"/>
    </location>
</feature>
<dbReference type="PANTHER" id="PTHR23513:SF11">
    <property type="entry name" value="STAPHYLOFERRIN A TRANSPORTER"/>
    <property type="match status" value="1"/>
</dbReference>
<evidence type="ECO:0000256" key="7">
    <source>
        <dbReference type="SAM" id="MobiDB-lite"/>
    </source>
</evidence>
<evidence type="ECO:0000256" key="2">
    <source>
        <dbReference type="ARBA" id="ARBA00022448"/>
    </source>
</evidence>
<dbReference type="SUPFAM" id="SSF103473">
    <property type="entry name" value="MFS general substrate transporter"/>
    <property type="match status" value="1"/>
</dbReference>
<feature type="transmembrane region" description="Helical" evidence="8">
    <location>
        <begin position="266"/>
        <end position="287"/>
    </location>
</feature>
<dbReference type="PANTHER" id="PTHR23513">
    <property type="entry name" value="INTEGRAL MEMBRANE EFFLUX PROTEIN-RELATED"/>
    <property type="match status" value="1"/>
</dbReference>
<feature type="transmembrane region" description="Helical" evidence="8">
    <location>
        <begin position="386"/>
        <end position="406"/>
    </location>
</feature>
<dbReference type="GO" id="GO:0005886">
    <property type="term" value="C:plasma membrane"/>
    <property type="evidence" value="ECO:0007669"/>
    <property type="project" value="UniProtKB-SubCell"/>
</dbReference>
<evidence type="ECO:0000256" key="8">
    <source>
        <dbReference type="SAM" id="Phobius"/>
    </source>
</evidence>
<evidence type="ECO:0000256" key="4">
    <source>
        <dbReference type="ARBA" id="ARBA00022692"/>
    </source>
</evidence>
<dbReference type="PROSITE" id="PS50850">
    <property type="entry name" value="MFS"/>
    <property type="match status" value="1"/>
</dbReference>
<feature type="transmembrane region" description="Helical" evidence="8">
    <location>
        <begin position="299"/>
        <end position="320"/>
    </location>
</feature>
<dbReference type="Pfam" id="PF05977">
    <property type="entry name" value="MFS_3"/>
    <property type="match status" value="1"/>
</dbReference>
<name>A0A7I7YY31_9MYCO</name>
<dbReference type="Proteomes" id="UP000467105">
    <property type="component" value="Chromosome"/>
</dbReference>
<keyword evidence="11" id="KW-1185">Reference proteome</keyword>
<evidence type="ECO:0000259" key="9">
    <source>
        <dbReference type="PROSITE" id="PS50850"/>
    </source>
</evidence>
<reference evidence="10 11" key="1">
    <citation type="journal article" date="2019" name="Emerg. Microbes Infect.">
        <title>Comprehensive subspecies identification of 175 nontuberculous mycobacteria species based on 7547 genomic profiles.</title>
        <authorList>
            <person name="Matsumoto Y."/>
            <person name="Kinjo T."/>
            <person name="Motooka D."/>
            <person name="Nabeya D."/>
            <person name="Jung N."/>
            <person name="Uechi K."/>
            <person name="Horii T."/>
            <person name="Iida T."/>
            <person name="Fujita J."/>
            <person name="Nakamura S."/>
        </authorList>
    </citation>
    <scope>NUCLEOTIDE SEQUENCE [LARGE SCALE GENOMIC DNA]</scope>
    <source>
        <strain evidence="10 11">JCM 14742</strain>
    </source>
</reference>
<keyword evidence="3" id="KW-1003">Cell membrane</keyword>
<evidence type="ECO:0000313" key="11">
    <source>
        <dbReference type="Proteomes" id="UP000467105"/>
    </source>
</evidence>
<organism evidence="10 11">
    <name type="scientific">Mycobacterium parmense</name>
    <dbReference type="NCBI Taxonomy" id="185642"/>
    <lineage>
        <taxon>Bacteria</taxon>
        <taxon>Bacillati</taxon>
        <taxon>Actinomycetota</taxon>
        <taxon>Actinomycetes</taxon>
        <taxon>Mycobacteriales</taxon>
        <taxon>Mycobacteriaceae</taxon>
        <taxon>Mycobacterium</taxon>
        <taxon>Mycobacterium simiae complex</taxon>
    </lineage>
</organism>
<dbReference type="CDD" id="cd06173">
    <property type="entry name" value="MFS_MefA_like"/>
    <property type="match status" value="1"/>
</dbReference>
<keyword evidence="6 8" id="KW-0472">Membrane</keyword>
<feature type="transmembrane region" description="Helical" evidence="8">
    <location>
        <begin position="412"/>
        <end position="435"/>
    </location>
</feature>
<dbReference type="EMBL" id="AP022614">
    <property type="protein sequence ID" value="BBZ46696.1"/>
    <property type="molecule type" value="Genomic_DNA"/>
</dbReference>
<evidence type="ECO:0000256" key="3">
    <source>
        <dbReference type="ARBA" id="ARBA00022475"/>
    </source>
</evidence>
<dbReference type="GO" id="GO:0022857">
    <property type="term" value="F:transmembrane transporter activity"/>
    <property type="evidence" value="ECO:0007669"/>
    <property type="project" value="InterPro"/>
</dbReference>
<dbReference type="InterPro" id="IPR010290">
    <property type="entry name" value="TM_effector"/>
</dbReference>
<feature type="transmembrane region" description="Helical" evidence="8">
    <location>
        <begin position="327"/>
        <end position="349"/>
    </location>
</feature>
<evidence type="ECO:0000256" key="5">
    <source>
        <dbReference type="ARBA" id="ARBA00022989"/>
    </source>
</evidence>
<proteinExistence type="predicted"/>
<dbReference type="Gene3D" id="1.20.1250.20">
    <property type="entry name" value="MFS general substrate transporter like domains"/>
    <property type="match status" value="1"/>
</dbReference>